<evidence type="ECO:0000256" key="3">
    <source>
        <dbReference type="ARBA" id="ARBA00022643"/>
    </source>
</evidence>
<dbReference type="GO" id="GO:0017150">
    <property type="term" value="F:tRNA dihydrouridine synthase activity"/>
    <property type="evidence" value="ECO:0007669"/>
    <property type="project" value="InterPro"/>
</dbReference>
<keyword evidence="4" id="KW-0819">tRNA processing</keyword>
<dbReference type="InterPro" id="IPR035587">
    <property type="entry name" value="DUS-like_FMN-bd"/>
</dbReference>
<keyword evidence="2" id="KW-0285">Flavoprotein</keyword>
<evidence type="ECO:0000256" key="5">
    <source>
        <dbReference type="ARBA" id="ARBA00023002"/>
    </source>
</evidence>
<evidence type="ECO:0000259" key="6">
    <source>
        <dbReference type="Pfam" id="PF01207"/>
    </source>
</evidence>
<keyword evidence="3" id="KW-0288">FMN</keyword>
<dbReference type="RefSeq" id="WP_048193677.1">
    <property type="nucleotide sequence ID" value="NZ_CAAGSM010000006.1"/>
</dbReference>
<dbReference type="AlphaFoldDB" id="A0A099T272"/>
<dbReference type="InterPro" id="IPR001269">
    <property type="entry name" value="DUS_fam"/>
</dbReference>
<accession>A0A099T272</accession>
<reference evidence="7 8" key="1">
    <citation type="submission" date="2014-09" db="EMBL/GenBank/DDBJ databases">
        <title>Draft genome sequence of an obligately methylotrophic methanogen, Methanococcoides methylutens, isolated from marine sediment.</title>
        <authorList>
            <person name="Guan Y."/>
            <person name="Ngugi D.K."/>
            <person name="Blom J."/>
            <person name="Ali S."/>
            <person name="Ferry J.G."/>
            <person name="Stingl U."/>
        </authorList>
    </citation>
    <scope>NUCLEOTIDE SEQUENCE [LARGE SCALE GENOMIC DNA]</scope>
    <source>
        <strain evidence="7 8">DSM 2657</strain>
    </source>
</reference>
<keyword evidence="5" id="KW-0560">Oxidoreductase</keyword>
<dbReference type="OrthoDB" id="131706at2157"/>
<dbReference type="PANTHER" id="PTHR11082">
    <property type="entry name" value="TRNA-DIHYDROURIDINE SYNTHASE"/>
    <property type="match status" value="1"/>
</dbReference>
<evidence type="ECO:0000256" key="4">
    <source>
        <dbReference type="ARBA" id="ARBA00022694"/>
    </source>
</evidence>
<dbReference type="InterPro" id="IPR018517">
    <property type="entry name" value="tRNA_hU_synthase_CS"/>
</dbReference>
<comment type="cofactor">
    <cofactor evidence="1">
        <name>FMN</name>
        <dbReference type="ChEBI" id="CHEBI:58210"/>
    </cofactor>
</comment>
<comment type="caution">
    <text evidence="7">The sequence shown here is derived from an EMBL/GenBank/DDBJ whole genome shotgun (WGS) entry which is preliminary data.</text>
</comment>
<dbReference type="GO" id="GO:0050660">
    <property type="term" value="F:flavin adenine dinucleotide binding"/>
    <property type="evidence" value="ECO:0007669"/>
    <property type="project" value="InterPro"/>
</dbReference>
<dbReference type="PROSITE" id="PS01136">
    <property type="entry name" value="UPF0034"/>
    <property type="match status" value="1"/>
</dbReference>
<evidence type="ECO:0000313" key="8">
    <source>
        <dbReference type="Proteomes" id="UP000029859"/>
    </source>
</evidence>
<evidence type="ECO:0000256" key="2">
    <source>
        <dbReference type="ARBA" id="ARBA00022630"/>
    </source>
</evidence>
<feature type="domain" description="DUS-like FMN-binding" evidence="6">
    <location>
        <begin position="13"/>
        <end position="302"/>
    </location>
</feature>
<dbReference type="PANTHER" id="PTHR11082:SF25">
    <property type="entry name" value="DUS-LIKE FMN-BINDING DOMAIN-CONTAINING PROTEIN"/>
    <property type="match status" value="1"/>
</dbReference>
<dbReference type="Pfam" id="PF01207">
    <property type="entry name" value="Dus"/>
    <property type="match status" value="1"/>
</dbReference>
<proteinExistence type="predicted"/>
<organism evidence="7 8">
    <name type="scientific">Methanococcoides methylutens</name>
    <dbReference type="NCBI Taxonomy" id="2226"/>
    <lineage>
        <taxon>Archaea</taxon>
        <taxon>Methanobacteriati</taxon>
        <taxon>Methanobacteriota</taxon>
        <taxon>Stenosarchaea group</taxon>
        <taxon>Methanomicrobia</taxon>
        <taxon>Methanosarcinales</taxon>
        <taxon>Methanosarcinaceae</taxon>
        <taxon>Methanococcoides</taxon>
    </lineage>
</organism>
<dbReference type="PIRSF" id="PIRSF006621">
    <property type="entry name" value="Dus"/>
    <property type="match status" value="1"/>
</dbReference>
<sequence length="318" mass="35084">MRLGGVDLTGNLLLAPMADVTNLAFRLMCKRYGASLTFTEMISSDAVVHGNEKSFLRGMTCEEERPFGVQLFGHCPETITSAALAIEEMFEPVVIDINLGCPSPTITSAGCGSALLRSPEIVSEIFSDLCENVNTPVTAKIRILESVDETLDIATRLEKAGVCAITVHGRTREQGYQGFADHSYAKRIKEELSIPVIANGDVKDGESAKRILEYTGCDGLMVGRAAMGDPHVFYRISRYLEDGEVIGTCCGQRRDDLLEYIELLEKFDLISHVNMKAHSQWFTRGLKDSRRMRMEMGNAVSHVSLVECIRNMCGNDSE</sequence>
<gene>
    <name evidence="7" type="ORF">LI82_04445</name>
</gene>
<name>A0A099T272_METMT</name>
<evidence type="ECO:0000256" key="1">
    <source>
        <dbReference type="ARBA" id="ARBA00001917"/>
    </source>
</evidence>
<dbReference type="EMBL" id="JRHO01000009">
    <property type="protein sequence ID" value="KGK99270.1"/>
    <property type="molecule type" value="Genomic_DNA"/>
</dbReference>
<dbReference type="InterPro" id="IPR013785">
    <property type="entry name" value="Aldolase_TIM"/>
</dbReference>
<evidence type="ECO:0000313" key="7">
    <source>
        <dbReference type="EMBL" id="KGK99270.1"/>
    </source>
</evidence>
<dbReference type="Gene3D" id="3.20.20.70">
    <property type="entry name" value="Aldolase class I"/>
    <property type="match status" value="1"/>
</dbReference>
<protein>
    <submittedName>
        <fullName evidence="7">TIM-barrel protein, nifR3 family</fullName>
    </submittedName>
</protein>
<dbReference type="Proteomes" id="UP000029859">
    <property type="component" value="Unassembled WGS sequence"/>
</dbReference>
<keyword evidence="8" id="KW-1185">Reference proteome</keyword>
<dbReference type="CDD" id="cd02801">
    <property type="entry name" value="DUS_like_FMN"/>
    <property type="match status" value="1"/>
</dbReference>
<dbReference type="SUPFAM" id="SSF51395">
    <property type="entry name" value="FMN-linked oxidoreductases"/>
    <property type="match status" value="1"/>
</dbReference>